<gene>
    <name evidence="1" type="ORF">LCGC14_0208850</name>
</gene>
<dbReference type="AlphaFoldDB" id="A0A0F9UL91"/>
<dbReference type="EMBL" id="LAZR01000095">
    <property type="protein sequence ID" value="KKN92394.1"/>
    <property type="molecule type" value="Genomic_DNA"/>
</dbReference>
<evidence type="ECO:0000313" key="1">
    <source>
        <dbReference type="EMBL" id="KKN92394.1"/>
    </source>
</evidence>
<proteinExistence type="predicted"/>
<name>A0A0F9UL91_9ZZZZ</name>
<sequence length="96" mass="10183">MERIFVTCVIGLALLLGGCASTHNWFYRSDGSLCAETRSTVLGTGETELYIVDKDCTITLIYDTKDTGISDNAKDLGGEIAEGLVKGAIKGVVPIP</sequence>
<organism evidence="1">
    <name type="scientific">marine sediment metagenome</name>
    <dbReference type="NCBI Taxonomy" id="412755"/>
    <lineage>
        <taxon>unclassified sequences</taxon>
        <taxon>metagenomes</taxon>
        <taxon>ecological metagenomes</taxon>
    </lineage>
</organism>
<comment type="caution">
    <text evidence="1">The sequence shown here is derived from an EMBL/GenBank/DDBJ whole genome shotgun (WGS) entry which is preliminary data.</text>
</comment>
<reference evidence="1" key="1">
    <citation type="journal article" date="2015" name="Nature">
        <title>Complex archaea that bridge the gap between prokaryotes and eukaryotes.</title>
        <authorList>
            <person name="Spang A."/>
            <person name="Saw J.H."/>
            <person name="Jorgensen S.L."/>
            <person name="Zaremba-Niedzwiedzka K."/>
            <person name="Martijn J."/>
            <person name="Lind A.E."/>
            <person name="van Eijk R."/>
            <person name="Schleper C."/>
            <person name="Guy L."/>
            <person name="Ettema T.J."/>
        </authorList>
    </citation>
    <scope>NUCLEOTIDE SEQUENCE</scope>
</reference>
<protein>
    <recommendedName>
        <fullName evidence="2">Lipoprotein</fullName>
    </recommendedName>
</protein>
<dbReference type="PROSITE" id="PS51257">
    <property type="entry name" value="PROKAR_LIPOPROTEIN"/>
    <property type="match status" value="1"/>
</dbReference>
<evidence type="ECO:0008006" key="2">
    <source>
        <dbReference type="Google" id="ProtNLM"/>
    </source>
</evidence>
<accession>A0A0F9UL91</accession>